<keyword evidence="8" id="KW-1185">Reference proteome</keyword>
<evidence type="ECO:0000313" key="8">
    <source>
        <dbReference type="Proteomes" id="UP000604046"/>
    </source>
</evidence>
<accession>A0A812TAH1</accession>
<dbReference type="Pfam" id="PF00069">
    <property type="entry name" value="Pkinase"/>
    <property type="match status" value="1"/>
</dbReference>
<protein>
    <submittedName>
        <fullName evidence="7">IPL1 protein</fullName>
    </submittedName>
</protein>
<evidence type="ECO:0000313" key="7">
    <source>
        <dbReference type="EMBL" id="CAE7516613.1"/>
    </source>
</evidence>
<keyword evidence="5" id="KW-0067">ATP-binding</keyword>
<dbReference type="PANTHER" id="PTHR24345:SF91">
    <property type="entry name" value="SERINE_THREONINE-PROTEIN KINASE PLK4"/>
    <property type="match status" value="1"/>
</dbReference>
<keyword evidence="4" id="KW-0418">Kinase</keyword>
<dbReference type="Gene3D" id="1.10.510.10">
    <property type="entry name" value="Transferase(Phosphotransferase) domain 1"/>
    <property type="match status" value="1"/>
</dbReference>
<name>A0A812TAH1_9DINO</name>
<dbReference type="PROSITE" id="PS50011">
    <property type="entry name" value="PROTEIN_KINASE_DOM"/>
    <property type="match status" value="1"/>
</dbReference>
<evidence type="ECO:0000256" key="2">
    <source>
        <dbReference type="ARBA" id="ARBA00022679"/>
    </source>
</evidence>
<feature type="domain" description="Protein kinase" evidence="6">
    <location>
        <begin position="1"/>
        <end position="141"/>
    </location>
</feature>
<feature type="non-terminal residue" evidence="7">
    <location>
        <position position="253"/>
    </location>
</feature>
<evidence type="ECO:0000256" key="5">
    <source>
        <dbReference type="ARBA" id="ARBA00022840"/>
    </source>
</evidence>
<dbReference type="OrthoDB" id="439212at2759"/>
<dbReference type="EMBL" id="CAJNDS010002536">
    <property type="protein sequence ID" value="CAE7516613.1"/>
    <property type="molecule type" value="Genomic_DNA"/>
</dbReference>
<dbReference type="GO" id="GO:0005524">
    <property type="term" value="F:ATP binding"/>
    <property type="evidence" value="ECO:0007669"/>
    <property type="project" value="UniProtKB-KW"/>
</dbReference>
<dbReference type="AlphaFoldDB" id="A0A812TAH1"/>
<keyword evidence="2" id="KW-0808">Transferase</keyword>
<gene>
    <name evidence="7" type="primary">IPL1</name>
    <name evidence="7" type="ORF">SNAT2548_LOCUS28919</name>
</gene>
<keyword evidence="3" id="KW-0547">Nucleotide-binding</keyword>
<dbReference type="GO" id="GO:0004674">
    <property type="term" value="F:protein serine/threonine kinase activity"/>
    <property type="evidence" value="ECO:0007669"/>
    <property type="project" value="UniProtKB-KW"/>
</dbReference>
<dbReference type="GO" id="GO:0005634">
    <property type="term" value="C:nucleus"/>
    <property type="evidence" value="ECO:0007669"/>
    <property type="project" value="TreeGrafter"/>
</dbReference>
<reference evidence="7" key="1">
    <citation type="submission" date="2021-02" db="EMBL/GenBank/DDBJ databases">
        <authorList>
            <person name="Dougan E. K."/>
            <person name="Rhodes N."/>
            <person name="Thang M."/>
            <person name="Chan C."/>
        </authorList>
    </citation>
    <scope>NUCLEOTIDE SEQUENCE</scope>
</reference>
<proteinExistence type="predicted"/>
<evidence type="ECO:0000256" key="4">
    <source>
        <dbReference type="ARBA" id="ARBA00022777"/>
    </source>
</evidence>
<dbReference type="InterPro" id="IPR000719">
    <property type="entry name" value="Prot_kinase_dom"/>
</dbReference>
<dbReference type="InterPro" id="IPR011009">
    <property type="entry name" value="Kinase-like_dom_sf"/>
</dbReference>
<organism evidence="7 8">
    <name type="scientific">Symbiodinium natans</name>
    <dbReference type="NCBI Taxonomy" id="878477"/>
    <lineage>
        <taxon>Eukaryota</taxon>
        <taxon>Sar</taxon>
        <taxon>Alveolata</taxon>
        <taxon>Dinophyceae</taxon>
        <taxon>Suessiales</taxon>
        <taxon>Symbiodiniaceae</taxon>
        <taxon>Symbiodinium</taxon>
    </lineage>
</organism>
<evidence type="ECO:0000259" key="6">
    <source>
        <dbReference type="PROSITE" id="PS50011"/>
    </source>
</evidence>
<sequence>ELQPVNPSLRKVKICDPGQAVRFQTDSNGQEKPVAFHGLVGKSFRPPELHEHKPYLATKVDSWCLGWSTFYLLTAQPLFMSADPALKDSDWQLFKSGKFDELFKTKSPNFSPTGIDFIFKLLQFEPSKRMSIADACSLAWLNDASVQPVSAPKDLIPDTLLRTIEAQAQAPVKPAPPPVERNDFMGGSLSASTGIPSMTASLGAPTVASPMRPMTHTLPTWSAAPIQGAGGIVPFHGWIVNKAVLKALPVHDV</sequence>
<evidence type="ECO:0000256" key="1">
    <source>
        <dbReference type="ARBA" id="ARBA00022527"/>
    </source>
</evidence>
<dbReference type="Proteomes" id="UP000604046">
    <property type="component" value="Unassembled WGS sequence"/>
</dbReference>
<dbReference type="PANTHER" id="PTHR24345">
    <property type="entry name" value="SERINE/THREONINE-PROTEIN KINASE PLK"/>
    <property type="match status" value="1"/>
</dbReference>
<dbReference type="SUPFAM" id="SSF56112">
    <property type="entry name" value="Protein kinase-like (PK-like)"/>
    <property type="match status" value="1"/>
</dbReference>
<keyword evidence="1" id="KW-0723">Serine/threonine-protein kinase</keyword>
<evidence type="ECO:0000256" key="3">
    <source>
        <dbReference type="ARBA" id="ARBA00022741"/>
    </source>
</evidence>
<comment type="caution">
    <text evidence="7">The sequence shown here is derived from an EMBL/GenBank/DDBJ whole genome shotgun (WGS) entry which is preliminary data.</text>
</comment>